<evidence type="ECO:0000256" key="1">
    <source>
        <dbReference type="ARBA" id="ARBA00022723"/>
    </source>
</evidence>
<dbReference type="GO" id="GO:0005634">
    <property type="term" value="C:nucleus"/>
    <property type="evidence" value="ECO:0007669"/>
    <property type="project" value="TreeGrafter"/>
</dbReference>
<evidence type="ECO:0000259" key="6">
    <source>
        <dbReference type="PROSITE" id="PS50119"/>
    </source>
</evidence>
<dbReference type="Pfam" id="PF00643">
    <property type="entry name" value="zf-B_box"/>
    <property type="match status" value="1"/>
</dbReference>
<evidence type="ECO:0000256" key="3">
    <source>
        <dbReference type="ARBA" id="ARBA00022833"/>
    </source>
</evidence>
<dbReference type="PANTHER" id="PTHR31319">
    <property type="entry name" value="ZINC FINGER PROTEIN CONSTANS-LIKE 4"/>
    <property type="match status" value="1"/>
</dbReference>
<evidence type="ECO:0000256" key="2">
    <source>
        <dbReference type="ARBA" id="ARBA00022771"/>
    </source>
</evidence>
<gene>
    <name evidence="7" type="primary">COL4_0</name>
    <name evidence="7" type="ORF">g.85276</name>
</gene>
<keyword evidence="1" id="KW-0479">Metal-binding</keyword>
<protein>
    <submittedName>
        <fullName evidence="7">Zinc finger protein CONSTANS-LIKE 4</fullName>
    </submittedName>
</protein>
<evidence type="ECO:0000256" key="5">
    <source>
        <dbReference type="SAM" id="MobiDB-lite"/>
    </source>
</evidence>
<keyword evidence="3" id="KW-0862">Zinc</keyword>
<dbReference type="PROSITE" id="PS50119">
    <property type="entry name" value="ZF_BBOX"/>
    <property type="match status" value="1"/>
</dbReference>
<sequence>SRHERVWMCEVCEEAPAAVTCKADAATLCVTCDADIHSANTLARRHDRSPVVPFCDSPAALHAGEDPHILLKPSDDDDDDNGNAPAEVDVDHRKVPMEPPVLKAVDYFFFPDVDPYLDLDYLSSVVGRHDHSHHTDSIVPVQTNPVSTAAAHPPKFVSHGGSADFDLGKPKPCYGSYSTSAHSLSHSISSSEVGVVPD</sequence>
<evidence type="ECO:0000256" key="4">
    <source>
        <dbReference type="PROSITE-ProRule" id="PRU00024"/>
    </source>
</evidence>
<evidence type="ECO:0000313" key="7">
    <source>
        <dbReference type="EMBL" id="JAT47302.1"/>
    </source>
</evidence>
<accession>A0A1D1XY60</accession>
<proteinExistence type="predicted"/>
<feature type="domain" description="B box-type" evidence="6">
    <location>
        <begin position="4"/>
        <end position="51"/>
    </location>
</feature>
<dbReference type="InterPro" id="IPR049808">
    <property type="entry name" value="CONSTANS-like_Bbox1"/>
</dbReference>
<feature type="region of interest" description="Disordered" evidence="5">
    <location>
        <begin position="67"/>
        <end position="88"/>
    </location>
</feature>
<dbReference type="GO" id="GO:0008270">
    <property type="term" value="F:zinc ion binding"/>
    <property type="evidence" value="ECO:0007669"/>
    <property type="project" value="UniProtKB-KW"/>
</dbReference>
<feature type="non-terminal residue" evidence="7">
    <location>
        <position position="1"/>
    </location>
</feature>
<keyword evidence="2 4" id="KW-0863">Zinc-finger</keyword>
<dbReference type="SMART" id="SM00336">
    <property type="entry name" value="BBOX"/>
    <property type="match status" value="1"/>
</dbReference>
<dbReference type="AlphaFoldDB" id="A0A1D1XY60"/>
<dbReference type="GO" id="GO:0003700">
    <property type="term" value="F:DNA-binding transcription factor activity"/>
    <property type="evidence" value="ECO:0007669"/>
    <property type="project" value="TreeGrafter"/>
</dbReference>
<dbReference type="PANTHER" id="PTHR31319:SF77">
    <property type="entry name" value="ZINC FINGER PROTEIN CONSTANS-LIKE 4"/>
    <property type="match status" value="1"/>
</dbReference>
<name>A0A1D1XY60_9ARAE</name>
<organism evidence="7">
    <name type="scientific">Anthurium amnicola</name>
    <dbReference type="NCBI Taxonomy" id="1678845"/>
    <lineage>
        <taxon>Eukaryota</taxon>
        <taxon>Viridiplantae</taxon>
        <taxon>Streptophyta</taxon>
        <taxon>Embryophyta</taxon>
        <taxon>Tracheophyta</taxon>
        <taxon>Spermatophyta</taxon>
        <taxon>Magnoliopsida</taxon>
        <taxon>Liliopsida</taxon>
        <taxon>Araceae</taxon>
        <taxon>Pothoideae</taxon>
        <taxon>Potheae</taxon>
        <taxon>Anthurium</taxon>
    </lineage>
</organism>
<dbReference type="EMBL" id="GDJX01020634">
    <property type="protein sequence ID" value="JAT47302.1"/>
    <property type="molecule type" value="Transcribed_RNA"/>
</dbReference>
<reference evidence="7" key="1">
    <citation type="submission" date="2015-07" db="EMBL/GenBank/DDBJ databases">
        <title>Transcriptome Assembly of Anthurium amnicola.</title>
        <authorList>
            <person name="Suzuki J."/>
        </authorList>
    </citation>
    <scope>NUCLEOTIDE SEQUENCE</scope>
</reference>
<dbReference type="InterPro" id="IPR045281">
    <property type="entry name" value="CONSTANS-like"/>
</dbReference>
<feature type="non-terminal residue" evidence="7">
    <location>
        <position position="198"/>
    </location>
</feature>
<dbReference type="CDD" id="cd19821">
    <property type="entry name" value="Bbox1_BBX-like"/>
    <property type="match status" value="1"/>
</dbReference>
<dbReference type="InterPro" id="IPR000315">
    <property type="entry name" value="Znf_B-box"/>
</dbReference>
<dbReference type="GO" id="GO:0009909">
    <property type="term" value="P:regulation of flower development"/>
    <property type="evidence" value="ECO:0007669"/>
    <property type="project" value="InterPro"/>
</dbReference>